<keyword evidence="9 15" id="KW-0186">Copper</keyword>
<evidence type="ECO:0000256" key="10">
    <source>
        <dbReference type="ARBA" id="ARBA00023157"/>
    </source>
</evidence>
<evidence type="ECO:0000256" key="9">
    <source>
        <dbReference type="ARBA" id="ARBA00023008"/>
    </source>
</evidence>
<keyword evidence="20" id="KW-1185">Reference proteome</keyword>
<evidence type="ECO:0000313" key="19">
    <source>
        <dbReference type="EMBL" id="KAJ8651574.1"/>
    </source>
</evidence>
<evidence type="ECO:0000256" key="7">
    <source>
        <dbReference type="ARBA" id="ARBA00022772"/>
    </source>
</evidence>
<dbReference type="InterPro" id="IPR049947">
    <property type="entry name" value="Cu_Am_Ox_Cu-bd"/>
</dbReference>
<dbReference type="RefSeq" id="XP_058336488.1">
    <property type="nucleotide sequence ID" value="XM_058492752.1"/>
</dbReference>
<dbReference type="Gene3D" id="3.10.450.40">
    <property type="match status" value="2"/>
</dbReference>
<comment type="cofactor">
    <cofactor evidence="2">
        <name>Mn(2+)</name>
        <dbReference type="ChEBI" id="CHEBI:29035"/>
    </cofactor>
</comment>
<evidence type="ECO:0000259" key="17">
    <source>
        <dbReference type="Pfam" id="PF02727"/>
    </source>
</evidence>
<dbReference type="InterPro" id="IPR015802">
    <property type="entry name" value="Cu_amine_oxidase_N3"/>
</dbReference>
<dbReference type="InterPro" id="IPR049948">
    <property type="entry name" value="Cu_Am_ox_TPQ-bd"/>
</dbReference>
<accession>A0AAD7XP87</accession>
<keyword evidence="8 15" id="KW-0560">Oxidoreductase</keyword>
<keyword evidence="11" id="KW-0464">Manganese</keyword>
<comment type="catalytic activity">
    <reaction evidence="12">
        <text>a primary methyl amine + O2 + H2O = an aldehyde + H2O2 + NH4(+)</text>
        <dbReference type="Rhea" id="RHEA:16153"/>
        <dbReference type="ChEBI" id="CHEBI:15377"/>
        <dbReference type="ChEBI" id="CHEBI:15379"/>
        <dbReference type="ChEBI" id="CHEBI:16240"/>
        <dbReference type="ChEBI" id="CHEBI:17478"/>
        <dbReference type="ChEBI" id="CHEBI:28938"/>
        <dbReference type="ChEBI" id="CHEBI:228804"/>
        <dbReference type="EC" id="1.4.3.21"/>
    </reaction>
</comment>
<keyword evidence="6 15" id="KW-0479">Metal-binding</keyword>
<dbReference type="Pfam" id="PF01179">
    <property type="entry name" value="Cu_amine_oxid"/>
    <property type="match status" value="1"/>
</dbReference>
<evidence type="ECO:0000256" key="12">
    <source>
        <dbReference type="ARBA" id="ARBA00048032"/>
    </source>
</evidence>
<dbReference type="SUPFAM" id="SSF54416">
    <property type="entry name" value="Amine oxidase N-terminal region"/>
    <property type="match status" value="2"/>
</dbReference>
<dbReference type="InterPro" id="IPR000269">
    <property type="entry name" value="Cu_amine_oxidase"/>
</dbReference>
<evidence type="ECO:0000256" key="4">
    <source>
        <dbReference type="ARBA" id="ARBA00007983"/>
    </source>
</evidence>
<dbReference type="GO" id="GO:0009308">
    <property type="term" value="P:amine metabolic process"/>
    <property type="evidence" value="ECO:0007669"/>
    <property type="project" value="UniProtKB-UniRule"/>
</dbReference>
<evidence type="ECO:0000259" key="18">
    <source>
        <dbReference type="Pfam" id="PF02728"/>
    </source>
</evidence>
<dbReference type="Pfam" id="PF02727">
    <property type="entry name" value="Cu_amine_oxidN2"/>
    <property type="match status" value="1"/>
</dbReference>
<dbReference type="GO" id="GO:0048038">
    <property type="term" value="F:quinone binding"/>
    <property type="evidence" value="ECO:0007669"/>
    <property type="project" value="InterPro"/>
</dbReference>
<dbReference type="PANTHER" id="PTHR10638">
    <property type="entry name" value="COPPER AMINE OXIDASE"/>
    <property type="match status" value="1"/>
</dbReference>
<evidence type="ECO:0000256" key="11">
    <source>
        <dbReference type="ARBA" id="ARBA00023211"/>
    </source>
</evidence>
<dbReference type="InterPro" id="IPR016182">
    <property type="entry name" value="Cu_amine_oxidase_N-reg"/>
</dbReference>
<protein>
    <recommendedName>
        <fullName evidence="15">Amine oxidase</fullName>
        <ecNumber evidence="15">1.4.3.-</ecNumber>
    </recommendedName>
</protein>
<evidence type="ECO:0000256" key="6">
    <source>
        <dbReference type="ARBA" id="ARBA00022723"/>
    </source>
</evidence>
<feature type="domain" description="Copper amine oxidase N3-terminal" evidence="18">
    <location>
        <begin position="104"/>
        <end position="199"/>
    </location>
</feature>
<dbReference type="EMBL" id="JARTCD010000168">
    <property type="protein sequence ID" value="KAJ8651574.1"/>
    <property type="molecule type" value="Genomic_DNA"/>
</dbReference>
<feature type="domain" description="Copper amine oxidase catalytic" evidence="16">
    <location>
        <begin position="232"/>
        <end position="642"/>
    </location>
</feature>
<feature type="active site" description="Schiff-base intermediate with substrate; via topaquinone" evidence="13">
    <location>
        <position position="394"/>
    </location>
</feature>
<evidence type="ECO:0000256" key="1">
    <source>
        <dbReference type="ARBA" id="ARBA00001935"/>
    </source>
</evidence>
<dbReference type="InterPro" id="IPR015800">
    <property type="entry name" value="Cu_amine_oxidase_N2"/>
</dbReference>
<dbReference type="Proteomes" id="UP001234581">
    <property type="component" value="Unassembled WGS sequence"/>
</dbReference>
<dbReference type="GeneID" id="83220199"/>
<keyword evidence="10" id="KW-1015">Disulfide bond</keyword>
<reference evidence="19 20" key="1">
    <citation type="submission" date="2023-03" db="EMBL/GenBank/DDBJ databases">
        <title>Genome sequence of Lichtheimia ornata CBS 291.66.</title>
        <authorList>
            <person name="Mohabir J.T."/>
            <person name="Shea T.P."/>
            <person name="Kurbessoian T."/>
            <person name="Berby B."/>
            <person name="Fontaine J."/>
            <person name="Livny J."/>
            <person name="Gnirke A."/>
            <person name="Stajich J.E."/>
            <person name="Cuomo C.A."/>
        </authorList>
    </citation>
    <scope>NUCLEOTIDE SEQUENCE [LARGE SCALE GENOMIC DNA]</scope>
    <source>
        <strain evidence="19">CBS 291.66</strain>
    </source>
</reference>
<evidence type="ECO:0000256" key="2">
    <source>
        <dbReference type="ARBA" id="ARBA00001936"/>
    </source>
</evidence>
<gene>
    <name evidence="19" type="ORF">O0I10_012866</name>
</gene>
<proteinExistence type="inferred from homology"/>
<keyword evidence="7 13" id="KW-0801">TPQ</keyword>
<organism evidence="19 20">
    <name type="scientific">Lichtheimia ornata</name>
    <dbReference type="NCBI Taxonomy" id="688661"/>
    <lineage>
        <taxon>Eukaryota</taxon>
        <taxon>Fungi</taxon>
        <taxon>Fungi incertae sedis</taxon>
        <taxon>Mucoromycota</taxon>
        <taxon>Mucoromycotina</taxon>
        <taxon>Mucoromycetes</taxon>
        <taxon>Mucorales</taxon>
        <taxon>Lichtheimiaceae</taxon>
        <taxon>Lichtheimia</taxon>
    </lineage>
</organism>
<feature type="active site" description="Proton acceptor" evidence="13">
    <location>
        <position position="310"/>
    </location>
</feature>
<comment type="similarity">
    <text evidence="4 15">Belongs to the copper/topaquinone oxidase family.</text>
</comment>
<comment type="PTM">
    <text evidence="14 15">Topaquinone (TPQ) is generated by copper-dependent autoxidation of a specific tyrosyl residue.</text>
</comment>
<dbReference type="InterPro" id="IPR015798">
    <property type="entry name" value="Cu_amine_oxidase_C"/>
</dbReference>
<dbReference type="InterPro" id="IPR036460">
    <property type="entry name" value="Cu_amine_oxidase_C_sf"/>
</dbReference>
<comment type="caution">
    <text evidence="19">The sequence shown here is derived from an EMBL/GenBank/DDBJ whole genome shotgun (WGS) entry which is preliminary data.</text>
</comment>
<dbReference type="GO" id="GO:0005507">
    <property type="term" value="F:copper ion binding"/>
    <property type="evidence" value="ECO:0007669"/>
    <property type="project" value="InterPro"/>
</dbReference>
<dbReference type="Gene3D" id="2.70.98.20">
    <property type="entry name" value="Copper amine oxidase, catalytic domain"/>
    <property type="match status" value="1"/>
</dbReference>
<evidence type="ECO:0000256" key="3">
    <source>
        <dbReference type="ARBA" id="ARBA00001947"/>
    </source>
</evidence>
<name>A0AAD7XP87_9FUNG</name>
<sequence>MTNDNYPHPFDNLSGEEIRLVTSIIRKEHGSIGYIFSSISLKEPPKGIMLSYLGWDNASNTPSIIDREALVVLVDRPSGLVHEVVINLSKHSIIQWKKLQGVQPTLHADEMMEAEEMILQDPGVIDQCKQLGIDDMKTVFADTWGIGWQDTIKNRRLIQAFLYIRTSPGDNQYAHPLDFVPIYDVNAKQVVGIEVIKRRNSKHKRPTIPLANHPFLPEQVGYDNLRKDLKPIEITQPQGVSFTIRGQEIDWQKWNMHIGFNYREGLVIRNVNYRDMDGTVRPIVYRMALAEMVVPYGNPYEPHIRKMAFDVGEYGLGYQTNSLELGCDCVGRIHYMDVVLSDMKGDPWYIPSAICIHEEDAGLLFKHTDYRNGRSHVVRSRRLVISHIVTVANYDYGLYYYFYQDGTIQYEVKATGELNTHVLAEDEDAAPYGTIVAPQIDAQHHQHLFNMRIDPMVDGIHNSVAELDVVVSELPVGHPDNKVGNSFYPITKIFNTTNEAQSMACGEKNRTWKIINESKIHPWAKQPVGFKVTLQGNSTMLPKPGSVVYERARFASKSLWVTPFKQDQMYPGGFYCCQSDPNANLGLPTWIQETQNVRDKDIVCWITFGLAHIPRVEDFPIMPTESCGWTLKPVNFFCGNPAVDVPPSDKSLTKSQYADMPCCRTKYSRSSFRRL</sequence>
<evidence type="ECO:0000256" key="14">
    <source>
        <dbReference type="PIRSR" id="PIRSR600269-51"/>
    </source>
</evidence>
<dbReference type="AlphaFoldDB" id="A0AAD7XP87"/>
<dbReference type="GO" id="GO:0008131">
    <property type="term" value="F:primary methylamine oxidase activity"/>
    <property type="evidence" value="ECO:0007669"/>
    <property type="project" value="UniProtKB-EC"/>
</dbReference>
<evidence type="ECO:0000256" key="8">
    <source>
        <dbReference type="ARBA" id="ARBA00023002"/>
    </source>
</evidence>
<comment type="subunit">
    <text evidence="5">Homodimer.</text>
</comment>
<dbReference type="FunFam" id="2.70.98.20:FF:000001">
    <property type="entry name" value="Amine oxidase"/>
    <property type="match status" value="1"/>
</dbReference>
<evidence type="ECO:0000256" key="13">
    <source>
        <dbReference type="PIRSR" id="PIRSR600269-50"/>
    </source>
</evidence>
<feature type="modified residue" description="2',4',5'-topaquinone" evidence="14">
    <location>
        <position position="394"/>
    </location>
</feature>
<comment type="cofactor">
    <cofactor evidence="1">
        <name>Cu cation</name>
        <dbReference type="ChEBI" id="CHEBI:23378"/>
    </cofactor>
</comment>
<dbReference type="SUPFAM" id="SSF49998">
    <property type="entry name" value="Amine oxidase catalytic domain"/>
    <property type="match status" value="1"/>
</dbReference>
<dbReference type="PANTHER" id="PTHR10638:SF86">
    <property type="entry name" value="COPPER AMINE OXIDASE 1-RELATED"/>
    <property type="match status" value="1"/>
</dbReference>
<dbReference type="Pfam" id="PF02728">
    <property type="entry name" value="Cu_amine_oxidN3"/>
    <property type="match status" value="1"/>
</dbReference>
<feature type="domain" description="Copper amine oxidase N2-terminal" evidence="17">
    <location>
        <begin position="8"/>
        <end position="97"/>
    </location>
</feature>
<evidence type="ECO:0000259" key="16">
    <source>
        <dbReference type="Pfam" id="PF01179"/>
    </source>
</evidence>
<comment type="cofactor">
    <cofactor evidence="3">
        <name>Zn(2+)</name>
        <dbReference type="ChEBI" id="CHEBI:29105"/>
    </cofactor>
</comment>
<dbReference type="PROSITE" id="PS01164">
    <property type="entry name" value="COPPER_AMINE_OXID_1"/>
    <property type="match status" value="1"/>
</dbReference>
<dbReference type="PROSITE" id="PS01165">
    <property type="entry name" value="COPPER_AMINE_OXID_2"/>
    <property type="match status" value="1"/>
</dbReference>
<comment type="cofactor">
    <cofactor evidence="15">
        <name>Cu cation</name>
        <dbReference type="ChEBI" id="CHEBI:23378"/>
    </cofactor>
    <text evidence="15">Contains 1 topaquinone per subunit.</text>
</comment>
<dbReference type="NCBIfam" id="NF008559">
    <property type="entry name" value="PRK11504.1"/>
    <property type="match status" value="1"/>
</dbReference>
<evidence type="ECO:0000256" key="5">
    <source>
        <dbReference type="ARBA" id="ARBA00011738"/>
    </source>
</evidence>
<dbReference type="EC" id="1.4.3.-" evidence="15"/>
<evidence type="ECO:0000313" key="20">
    <source>
        <dbReference type="Proteomes" id="UP001234581"/>
    </source>
</evidence>
<evidence type="ECO:0000256" key="15">
    <source>
        <dbReference type="RuleBase" id="RU000672"/>
    </source>
</evidence>